<dbReference type="Gene3D" id="3.90.105.10">
    <property type="entry name" value="Molybdopterin biosynthesis moea protein, domain 2"/>
    <property type="match status" value="1"/>
</dbReference>
<keyword evidence="4 7" id="KW-0500">Molybdenum</keyword>
<evidence type="ECO:0000256" key="7">
    <source>
        <dbReference type="RuleBase" id="RU365090"/>
    </source>
</evidence>
<dbReference type="Pfam" id="PF03453">
    <property type="entry name" value="MoeA_N"/>
    <property type="match status" value="1"/>
</dbReference>
<protein>
    <recommendedName>
        <fullName evidence="7">Molybdopterin molybdenumtransferase</fullName>
        <ecNumber evidence="7">2.10.1.1</ecNumber>
    </recommendedName>
</protein>
<evidence type="ECO:0000313" key="10">
    <source>
        <dbReference type="Proteomes" id="UP000578112"/>
    </source>
</evidence>
<dbReference type="SUPFAM" id="SSF53218">
    <property type="entry name" value="Molybdenum cofactor biosynthesis proteins"/>
    <property type="match status" value="1"/>
</dbReference>
<dbReference type="EC" id="2.10.1.1" evidence="7"/>
<comment type="cofactor">
    <cofactor evidence="7">
        <name>Mg(2+)</name>
        <dbReference type="ChEBI" id="CHEBI:18420"/>
    </cofactor>
</comment>
<dbReference type="CDD" id="cd00887">
    <property type="entry name" value="MoeA"/>
    <property type="match status" value="1"/>
</dbReference>
<proteinExistence type="inferred from homology"/>
<dbReference type="Gene3D" id="3.40.980.10">
    <property type="entry name" value="MoaB/Mog-like domain"/>
    <property type="match status" value="1"/>
</dbReference>
<evidence type="ECO:0000256" key="6">
    <source>
        <dbReference type="ARBA" id="ARBA00047317"/>
    </source>
</evidence>
<dbReference type="Gene3D" id="2.40.340.10">
    <property type="entry name" value="MoeA, C-terminal, domain IV"/>
    <property type="match status" value="1"/>
</dbReference>
<dbReference type="Gene3D" id="2.170.190.11">
    <property type="entry name" value="Molybdopterin biosynthesis moea protein, domain 3"/>
    <property type="match status" value="1"/>
</dbReference>
<dbReference type="InterPro" id="IPR005110">
    <property type="entry name" value="MoeA_linker/N"/>
</dbReference>
<dbReference type="PANTHER" id="PTHR10192">
    <property type="entry name" value="MOLYBDOPTERIN BIOSYNTHESIS PROTEIN"/>
    <property type="match status" value="1"/>
</dbReference>
<comment type="pathway">
    <text evidence="2 7">Cofactor biosynthesis; molybdopterin biosynthesis.</text>
</comment>
<comment type="similarity">
    <text evidence="3 7">Belongs to the MoeA family.</text>
</comment>
<evidence type="ECO:0000313" key="9">
    <source>
        <dbReference type="EMBL" id="MBB4762740.1"/>
    </source>
</evidence>
<evidence type="ECO:0000256" key="3">
    <source>
        <dbReference type="ARBA" id="ARBA00010763"/>
    </source>
</evidence>
<keyword evidence="7" id="KW-0479">Metal-binding</keyword>
<evidence type="ECO:0000256" key="2">
    <source>
        <dbReference type="ARBA" id="ARBA00005046"/>
    </source>
</evidence>
<dbReference type="Pfam" id="PF00994">
    <property type="entry name" value="MoCF_biosynth"/>
    <property type="match status" value="1"/>
</dbReference>
<dbReference type="GO" id="GO:0005829">
    <property type="term" value="C:cytosol"/>
    <property type="evidence" value="ECO:0007669"/>
    <property type="project" value="TreeGrafter"/>
</dbReference>
<dbReference type="PANTHER" id="PTHR10192:SF5">
    <property type="entry name" value="GEPHYRIN"/>
    <property type="match status" value="1"/>
</dbReference>
<keyword evidence="7" id="KW-0460">Magnesium</keyword>
<feature type="domain" description="MoaB/Mog" evidence="8">
    <location>
        <begin position="170"/>
        <end position="306"/>
    </location>
</feature>
<keyword evidence="10" id="KW-1185">Reference proteome</keyword>
<sequence>MRSVDSPVPWRTALKIAGAAATALPPERVPLGAAVGRVLAEPVHAGADLPGADAAAMDGYAVAGTGPWRVVGRVLAGGPAWAGALGPGQAVEIMTGAVVPPGAVAVLPYETADLTGATGWTKAHIRRAGEDARAGDELLRPGRVVTPAVAGLLAQAGADDVPVRRRPAVRLVVTGDEVVAAGVPRAGQVRDVFAPMVSALVTAAGGVVADRVLLPDDAGLLAGCLAATDADVVVVTGSSSAGAADHLHRVLDELGARRLVDRVACRPGRPQSLAALPGGRWVVGLPGNPYAGLVACVTLLQPLLHGLTGAARPPAPRLSVVGDVTLTPPATLLVPVRLAGDHATVVPGSRPASLAGAALADALAVLEEGWHSGDPADLMMLT</sequence>
<comment type="caution">
    <text evidence="9">The sequence shown here is derived from an EMBL/GenBank/DDBJ whole genome shotgun (WGS) entry which is preliminary data.</text>
</comment>
<evidence type="ECO:0000256" key="5">
    <source>
        <dbReference type="ARBA" id="ARBA00023150"/>
    </source>
</evidence>
<dbReference type="GO" id="GO:0006777">
    <property type="term" value="P:Mo-molybdopterin cofactor biosynthetic process"/>
    <property type="evidence" value="ECO:0007669"/>
    <property type="project" value="UniProtKB-UniRule"/>
</dbReference>
<dbReference type="RefSeq" id="WP_184994047.1">
    <property type="nucleotide sequence ID" value="NZ_BOMK01000006.1"/>
</dbReference>
<name>A0A7W7MQN3_9ACTN</name>
<evidence type="ECO:0000256" key="4">
    <source>
        <dbReference type="ARBA" id="ARBA00022505"/>
    </source>
</evidence>
<organism evidence="9 10">
    <name type="scientific">Actinoplanes digitatis</name>
    <dbReference type="NCBI Taxonomy" id="1868"/>
    <lineage>
        <taxon>Bacteria</taxon>
        <taxon>Bacillati</taxon>
        <taxon>Actinomycetota</taxon>
        <taxon>Actinomycetes</taxon>
        <taxon>Micromonosporales</taxon>
        <taxon>Micromonosporaceae</taxon>
        <taxon>Actinoplanes</taxon>
    </lineage>
</organism>
<dbReference type="PROSITE" id="PS01079">
    <property type="entry name" value="MOCF_BIOSYNTHESIS_2"/>
    <property type="match status" value="1"/>
</dbReference>
<dbReference type="Proteomes" id="UP000578112">
    <property type="component" value="Unassembled WGS sequence"/>
</dbReference>
<evidence type="ECO:0000256" key="1">
    <source>
        <dbReference type="ARBA" id="ARBA00002901"/>
    </source>
</evidence>
<accession>A0A7W7MQN3</accession>
<dbReference type="InterPro" id="IPR008284">
    <property type="entry name" value="MoCF_biosynth_CS"/>
</dbReference>
<reference evidence="9 10" key="1">
    <citation type="submission" date="2020-08" db="EMBL/GenBank/DDBJ databases">
        <title>Sequencing the genomes of 1000 actinobacteria strains.</title>
        <authorList>
            <person name="Klenk H.-P."/>
        </authorList>
    </citation>
    <scope>NUCLEOTIDE SEQUENCE [LARGE SCALE GENOMIC DNA]</scope>
    <source>
        <strain evidence="9 10">DSM 43149</strain>
    </source>
</reference>
<dbReference type="GO" id="GO:0046872">
    <property type="term" value="F:metal ion binding"/>
    <property type="evidence" value="ECO:0007669"/>
    <property type="project" value="UniProtKB-UniRule"/>
</dbReference>
<dbReference type="SUPFAM" id="SSF63882">
    <property type="entry name" value="MoeA N-terminal region -like"/>
    <property type="match status" value="1"/>
</dbReference>
<dbReference type="InterPro" id="IPR036688">
    <property type="entry name" value="MoeA_C_domain_IV_sf"/>
</dbReference>
<keyword evidence="7 9" id="KW-0808">Transferase</keyword>
<dbReference type="AlphaFoldDB" id="A0A7W7MQN3"/>
<keyword evidence="5 7" id="KW-0501">Molybdenum cofactor biosynthesis</keyword>
<dbReference type="InterPro" id="IPR036135">
    <property type="entry name" value="MoeA_linker/N_sf"/>
</dbReference>
<evidence type="ECO:0000259" key="8">
    <source>
        <dbReference type="SMART" id="SM00852"/>
    </source>
</evidence>
<dbReference type="InterPro" id="IPR001453">
    <property type="entry name" value="MoaB/Mog_dom"/>
</dbReference>
<dbReference type="UniPathway" id="UPA00344"/>
<dbReference type="InterPro" id="IPR036425">
    <property type="entry name" value="MoaB/Mog-like_dom_sf"/>
</dbReference>
<dbReference type="SMART" id="SM00852">
    <property type="entry name" value="MoCF_biosynth"/>
    <property type="match status" value="1"/>
</dbReference>
<gene>
    <name evidence="9" type="ORF">BJ971_003296</name>
</gene>
<comment type="catalytic activity">
    <reaction evidence="6">
        <text>adenylyl-molybdopterin + molybdate = Mo-molybdopterin + AMP + H(+)</text>
        <dbReference type="Rhea" id="RHEA:35047"/>
        <dbReference type="ChEBI" id="CHEBI:15378"/>
        <dbReference type="ChEBI" id="CHEBI:36264"/>
        <dbReference type="ChEBI" id="CHEBI:62727"/>
        <dbReference type="ChEBI" id="CHEBI:71302"/>
        <dbReference type="ChEBI" id="CHEBI:456215"/>
        <dbReference type="EC" id="2.10.1.1"/>
    </reaction>
</comment>
<comment type="function">
    <text evidence="1 7">Catalyzes the insertion of molybdate into adenylated molybdopterin with the concomitant release of AMP.</text>
</comment>
<dbReference type="EMBL" id="JACHNH010000001">
    <property type="protein sequence ID" value="MBB4762740.1"/>
    <property type="molecule type" value="Genomic_DNA"/>
</dbReference>
<dbReference type="InterPro" id="IPR038987">
    <property type="entry name" value="MoeA-like"/>
</dbReference>
<dbReference type="GO" id="GO:0061599">
    <property type="term" value="F:molybdopterin molybdotransferase activity"/>
    <property type="evidence" value="ECO:0007669"/>
    <property type="project" value="UniProtKB-UniRule"/>
</dbReference>